<feature type="compositionally biased region" description="Polar residues" evidence="2">
    <location>
        <begin position="422"/>
        <end position="432"/>
    </location>
</feature>
<dbReference type="Pfam" id="PF08238">
    <property type="entry name" value="Sel1"/>
    <property type="match status" value="6"/>
</dbReference>
<reference evidence="3" key="1">
    <citation type="submission" date="2020-12" db="EMBL/GenBank/DDBJ databases">
        <title>Metabolic potential, ecology and presence of endohyphal bacteria is reflected in genomic diversity of Mucoromycotina.</title>
        <authorList>
            <person name="Muszewska A."/>
            <person name="Okrasinska A."/>
            <person name="Steczkiewicz K."/>
            <person name="Drgas O."/>
            <person name="Orlowska M."/>
            <person name="Perlinska-Lenart U."/>
            <person name="Aleksandrzak-Piekarczyk T."/>
            <person name="Szatraj K."/>
            <person name="Zielenkiewicz U."/>
            <person name="Pilsyk S."/>
            <person name="Malc E."/>
            <person name="Mieczkowski P."/>
            <person name="Kruszewska J.S."/>
            <person name="Biernat P."/>
            <person name="Pawlowska J."/>
        </authorList>
    </citation>
    <scope>NUCLEOTIDE SEQUENCE</scope>
    <source>
        <strain evidence="3">WA0000067209</strain>
    </source>
</reference>
<dbReference type="SMART" id="SM00671">
    <property type="entry name" value="SEL1"/>
    <property type="match status" value="7"/>
</dbReference>
<evidence type="ECO:0000313" key="3">
    <source>
        <dbReference type="EMBL" id="KAG2172893.1"/>
    </source>
</evidence>
<feature type="compositionally biased region" description="Low complexity" evidence="2">
    <location>
        <begin position="350"/>
        <end position="362"/>
    </location>
</feature>
<feature type="compositionally biased region" description="Acidic residues" evidence="2">
    <location>
        <begin position="268"/>
        <end position="278"/>
    </location>
</feature>
<gene>
    <name evidence="3" type="ORF">INT43_000243</name>
</gene>
<feature type="region of interest" description="Disordered" evidence="2">
    <location>
        <begin position="318"/>
        <end position="367"/>
    </location>
</feature>
<evidence type="ECO:0000256" key="2">
    <source>
        <dbReference type="SAM" id="MobiDB-lite"/>
    </source>
</evidence>
<organism evidence="3 4">
    <name type="scientific">Mortierella isabellina</name>
    <name type="common">Filamentous fungus</name>
    <name type="synonym">Umbelopsis isabellina</name>
    <dbReference type="NCBI Taxonomy" id="91625"/>
    <lineage>
        <taxon>Eukaryota</taxon>
        <taxon>Fungi</taxon>
        <taxon>Fungi incertae sedis</taxon>
        <taxon>Mucoromycota</taxon>
        <taxon>Mucoromycotina</taxon>
        <taxon>Umbelopsidomycetes</taxon>
        <taxon>Umbelopsidales</taxon>
        <taxon>Umbelopsidaceae</taxon>
        <taxon>Umbelopsis</taxon>
    </lineage>
</organism>
<feature type="region of interest" description="Disordered" evidence="2">
    <location>
        <begin position="57"/>
        <end position="85"/>
    </location>
</feature>
<dbReference type="InterPro" id="IPR011990">
    <property type="entry name" value="TPR-like_helical_dom_sf"/>
</dbReference>
<dbReference type="PANTHER" id="PTHR46430">
    <property type="entry name" value="PROTEIN SKT5-RELATED"/>
    <property type="match status" value="1"/>
</dbReference>
<dbReference type="SUPFAM" id="SSF81901">
    <property type="entry name" value="HCP-like"/>
    <property type="match status" value="2"/>
</dbReference>
<evidence type="ECO:0000313" key="4">
    <source>
        <dbReference type="Proteomes" id="UP000654370"/>
    </source>
</evidence>
<accession>A0A8H7PFD6</accession>
<feature type="compositionally biased region" description="Polar residues" evidence="2">
    <location>
        <begin position="152"/>
        <end position="164"/>
    </location>
</feature>
<feature type="region of interest" description="Disordered" evidence="2">
    <location>
        <begin position="145"/>
        <end position="171"/>
    </location>
</feature>
<feature type="region of interest" description="Disordered" evidence="2">
    <location>
        <begin position="408"/>
        <end position="440"/>
    </location>
</feature>
<feature type="compositionally biased region" description="Basic and acidic residues" evidence="2">
    <location>
        <begin position="820"/>
        <end position="832"/>
    </location>
</feature>
<dbReference type="InterPro" id="IPR051726">
    <property type="entry name" value="Chitin_Synth_Reg"/>
</dbReference>
<proteinExistence type="predicted"/>
<feature type="compositionally biased region" description="Low complexity" evidence="2">
    <location>
        <begin position="318"/>
        <end position="334"/>
    </location>
</feature>
<evidence type="ECO:0000256" key="1">
    <source>
        <dbReference type="ARBA" id="ARBA00022737"/>
    </source>
</evidence>
<protein>
    <submittedName>
        <fullName evidence="3">Uncharacterized protein</fullName>
    </submittedName>
</protein>
<keyword evidence="4" id="KW-1185">Reference proteome</keyword>
<dbReference type="EMBL" id="JAEPQZ010000016">
    <property type="protein sequence ID" value="KAG2172893.1"/>
    <property type="molecule type" value="Genomic_DNA"/>
</dbReference>
<dbReference type="InterPro" id="IPR006597">
    <property type="entry name" value="Sel1-like"/>
</dbReference>
<keyword evidence="1" id="KW-0677">Repeat</keyword>
<feature type="compositionally biased region" description="Low complexity" evidence="2">
    <location>
        <begin position="57"/>
        <end position="72"/>
    </location>
</feature>
<dbReference type="Proteomes" id="UP000654370">
    <property type="component" value="Unassembled WGS sequence"/>
</dbReference>
<dbReference type="Gene3D" id="1.25.40.10">
    <property type="entry name" value="Tetratricopeptide repeat domain"/>
    <property type="match status" value="2"/>
</dbReference>
<dbReference type="OrthoDB" id="272077at2759"/>
<dbReference type="PANTHER" id="PTHR46430:SF2">
    <property type="entry name" value="CHITIN SYNTHASE REGULATORY FACTOR 4"/>
    <property type="match status" value="1"/>
</dbReference>
<dbReference type="AlphaFoldDB" id="A0A8H7PFD6"/>
<feature type="region of interest" description="Disordered" evidence="2">
    <location>
        <begin position="804"/>
        <end position="832"/>
    </location>
</feature>
<name>A0A8H7PFD6_MORIS</name>
<comment type="caution">
    <text evidence="3">The sequence shown here is derived from an EMBL/GenBank/DDBJ whole genome shotgun (WGS) entry which is preliminary data.</text>
</comment>
<sequence>MNFHSSQFPARRLTEYYDPEADIPTLPLQRLEISHPDDFVPVKRMVSVHQLSTNYSNDDTFSTFSSTHSQESTNRRPSKPLPKAPISQEYVPPSNFMSPLTLPQQLSPIVRQAKPVYNSIFGLDEVASTDMYSELLNHSYDTTYASPKQMPSRGNYSSQSTFESSELPESPAFLSPVQSGGIDYFHDDNISVYSSNSHISNPPSIISMRSMEDDSEFLYEQQQQQQEYNMRAWNEEEESVATPDVVLPHLGTMGGGWRLSINNPSAMSDDELSVEDSPADISPVTPQDINIPLRKKQSKEEVTLGIAPVPVDMGRPVSPFWQQVSSPPQSSGQSDYFLQSPDSYLDPSRARSGSPASSIGGSSFNGSHRLSGSDFTYETRSSSPGLNIPHPIVSAVNEVSAVDIRKSWNGNSSEMKSPMNPQPMNSNRQRSSVPPPPANKLELEPVAEKKSRYSIASHSLTNDPSTVKTMRRMANLTKDFKTQMVYAMYLLEVCQMHDKATTGNTPPKSATRERLLKEAIYWIERLAKDRRGEACYIKGLWHEKGLYGYKQSSDKAHKMYQTAAKTGHVKSKFKLAERHEKKGNTAKAVAYYKSATVKGGVEPNFKMAQILLFGELKQKKNPKLGLEYLRRAADLANNTLSEPAYMMGQIIAGEFKKLKIPEDLIQRDHHAAVKYIRRAADLGYPDALDRMGRACQTGDLEQKVDLGRSFQFFEKAADRGQVRAMLSLSKMYLEGQAVEFNDALAFKWCERSAASGLDHAEFALGYYYEMGIGVEADYPRALEYYSKAASKGYEPAAAALNQHDARGGKLASTKHSRSQVGRDRDHVASKDKDCIIM</sequence>
<feature type="region of interest" description="Disordered" evidence="2">
    <location>
        <begin position="268"/>
        <end position="287"/>
    </location>
</feature>